<comment type="caution">
    <text evidence="1">The sequence shown here is derived from an EMBL/GenBank/DDBJ whole genome shotgun (WGS) entry which is preliminary data.</text>
</comment>
<keyword evidence="2" id="KW-1185">Reference proteome</keyword>
<dbReference type="Proteomes" id="UP000784294">
    <property type="component" value="Unassembled WGS sequence"/>
</dbReference>
<dbReference type="EMBL" id="CAAALY010270083">
    <property type="protein sequence ID" value="VEL41599.1"/>
    <property type="molecule type" value="Genomic_DNA"/>
</dbReference>
<proteinExistence type="predicted"/>
<accession>A0A3S5FH12</accession>
<gene>
    <name evidence="1" type="ORF">PXEA_LOCUS35039</name>
</gene>
<evidence type="ECO:0000313" key="2">
    <source>
        <dbReference type="Proteomes" id="UP000784294"/>
    </source>
</evidence>
<name>A0A3S5FH12_9PLAT</name>
<organism evidence="1 2">
    <name type="scientific">Protopolystoma xenopodis</name>
    <dbReference type="NCBI Taxonomy" id="117903"/>
    <lineage>
        <taxon>Eukaryota</taxon>
        <taxon>Metazoa</taxon>
        <taxon>Spiralia</taxon>
        <taxon>Lophotrochozoa</taxon>
        <taxon>Platyhelminthes</taxon>
        <taxon>Monogenea</taxon>
        <taxon>Polyopisthocotylea</taxon>
        <taxon>Polystomatidea</taxon>
        <taxon>Polystomatidae</taxon>
        <taxon>Protopolystoma</taxon>
    </lineage>
</organism>
<dbReference type="OrthoDB" id="1696305at2759"/>
<dbReference type="AlphaFoldDB" id="A0A3S5FH12"/>
<sequence length="98" mass="10591">MVTHSRLPVHIVQTSLVNKYIIDCAEFLGPGPQLENNLLSNASQFDASGDEARAENQSECLPAMASSWIKPIPAFGRRETITDVILSGAGDIFNYPSG</sequence>
<reference evidence="1" key="1">
    <citation type="submission" date="2018-11" db="EMBL/GenBank/DDBJ databases">
        <authorList>
            <consortium name="Pathogen Informatics"/>
        </authorList>
    </citation>
    <scope>NUCLEOTIDE SEQUENCE</scope>
</reference>
<protein>
    <submittedName>
        <fullName evidence="1">Uncharacterized protein</fullName>
    </submittedName>
</protein>
<evidence type="ECO:0000313" key="1">
    <source>
        <dbReference type="EMBL" id="VEL41599.1"/>
    </source>
</evidence>